<name>A0A183SA56_SCHSO</name>
<gene>
    <name evidence="1" type="ORF">SSLN_LOCUS1104</name>
</gene>
<dbReference type="WBParaSite" id="SSLN_0000115001-mRNA-1">
    <property type="protein sequence ID" value="SSLN_0000115001-mRNA-1"/>
    <property type="gene ID" value="SSLN_0000115001"/>
</dbReference>
<reference evidence="3" key="1">
    <citation type="submission" date="2016-06" db="UniProtKB">
        <authorList>
            <consortium name="WormBaseParasite"/>
        </authorList>
    </citation>
    <scope>IDENTIFICATION</scope>
</reference>
<sequence length="221" mass="24119">MQASTHVSTTAVHALLFADDCALNTVTVEDMQMRGQKRRYKDTLKKSLKQLQIKPVTWEDLAQDRPAWGRSVKTGSPIYEANRIAAAKAKIAARKSTAPRTNIVDAQALPTFPRCQRIFRPRIGLVGHLRRQCTKNLAISTSTSNSVSPHSNSPALTTSINSITSTIIETTSHYSLPVTTATTTTTTTTTNTTTTSDEDSLLNCPQCERTFTSCIGLVGHL</sequence>
<dbReference type="Proteomes" id="UP000275846">
    <property type="component" value="Unassembled WGS sequence"/>
</dbReference>
<organism evidence="3">
    <name type="scientific">Schistocephalus solidus</name>
    <name type="common">Tapeworm</name>
    <dbReference type="NCBI Taxonomy" id="70667"/>
    <lineage>
        <taxon>Eukaryota</taxon>
        <taxon>Metazoa</taxon>
        <taxon>Spiralia</taxon>
        <taxon>Lophotrochozoa</taxon>
        <taxon>Platyhelminthes</taxon>
        <taxon>Cestoda</taxon>
        <taxon>Eucestoda</taxon>
        <taxon>Diphyllobothriidea</taxon>
        <taxon>Diphyllobothriidae</taxon>
        <taxon>Schistocephalus</taxon>
    </lineage>
</organism>
<evidence type="ECO:0000313" key="2">
    <source>
        <dbReference type="Proteomes" id="UP000275846"/>
    </source>
</evidence>
<dbReference type="EMBL" id="UYSU01001526">
    <property type="protein sequence ID" value="VDL86939.1"/>
    <property type="molecule type" value="Genomic_DNA"/>
</dbReference>
<accession>A0A183SA56</accession>
<evidence type="ECO:0000313" key="3">
    <source>
        <dbReference type="WBParaSite" id="SSLN_0000115001-mRNA-1"/>
    </source>
</evidence>
<proteinExistence type="predicted"/>
<protein>
    <submittedName>
        <fullName evidence="3">C2H2-type domain-containing protein</fullName>
    </submittedName>
</protein>
<evidence type="ECO:0000313" key="1">
    <source>
        <dbReference type="EMBL" id="VDL86939.1"/>
    </source>
</evidence>
<dbReference type="OrthoDB" id="6309781at2759"/>
<keyword evidence="2" id="KW-1185">Reference proteome</keyword>
<dbReference type="AlphaFoldDB" id="A0A183SA56"/>
<reference evidence="1 2" key="2">
    <citation type="submission" date="2018-11" db="EMBL/GenBank/DDBJ databases">
        <authorList>
            <consortium name="Pathogen Informatics"/>
        </authorList>
    </citation>
    <scope>NUCLEOTIDE SEQUENCE [LARGE SCALE GENOMIC DNA]</scope>
    <source>
        <strain evidence="1 2">NST_G2</strain>
    </source>
</reference>